<dbReference type="RefSeq" id="WP_005043602.1">
    <property type="nucleotide sequence ID" value="NZ_AOME01000059.1"/>
</dbReference>
<comment type="similarity">
    <text evidence="1">In the C-terminal section; belongs to the transposase 35 family.</text>
</comment>
<dbReference type="NCBIfam" id="TIGR01766">
    <property type="entry name" value="IS200/IS605 family accessory protein TnpB-like domain"/>
    <property type="match status" value="1"/>
</dbReference>
<reference evidence="6 7" key="1">
    <citation type="journal article" date="2014" name="PLoS Genet.">
        <title>Phylogenetically driven sequencing of extremely halophilic archaea reveals strategies for static and dynamic osmo-response.</title>
        <authorList>
            <person name="Becker E.A."/>
            <person name="Seitzer P.M."/>
            <person name="Tritt A."/>
            <person name="Larsen D."/>
            <person name="Krusor M."/>
            <person name="Yao A.I."/>
            <person name="Wu D."/>
            <person name="Madern D."/>
            <person name="Eisen J.A."/>
            <person name="Darling A.E."/>
            <person name="Facciotti M.T."/>
        </authorList>
    </citation>
    <scope>NUCLEOTIDE SEQUENCE [LARGE SCALE GENOMIC DNA]</scope>
    <source>
        <strain evidence="6 7">DSM 8989</strain>
    </source>
</reference>
<feature type="domain" description="Probable transposase IS891/IS1136/IS1341" evidence="5">
    <location>
        <begin position="174"/>
        <end position="274"/>
    </location>
</feature>
<dbReference type="GO" id="GO:0006310">
    <property type="term" value="P:DNA recombination"/>
    <property type="evidence" value="ECO:0007669"/>
    <property type="project" value="UniProtKB-KW"/>
</dbReference>
<accession>M0N5T3</accession>
<dbReference type="GO" id="GO:0003677">
    <property type="term" value="F:DNA binding"/>
    <property type="evidence" value="ECO:0007669"/>
    <property type="project" value="UniProtKB-KW"/>
</dbReference>
<organism evidence="6 7">
    <name type="scientific">Halococcus salifodinae DSM 8989</name>
    <dbReference type="NCBI Taxonomy" id="1227456"/>
    <lineage>
        <taxon>Archaea</taxon>
        <taxon>Methanobacteriati</taxon>
        <taxon>Methanobacteriota</taxon>
        <taxon>Stenosarchaea group</taxon>
        <taxon>Halobacteria</taxon>
        <taxon>Halobacteriales</taxon>
        <taxon>Halococcaceae</taxon>
        <taxon>Halococcus</taxon>
    </lineage>
</organism>
<gene>
    <name evidence="6" type="ORF">C450_11938</name>
</gene>
<keyword evidence="7" id="KW-1185">Reference proteome</keyword>
<evidence type="ECO:0000256" key="1">
    <source>
        <dbReference type="ARBA" id="ARBA00008761"/>
    </source>
</evidence>
<evidence type="ECO:0000256" key="3">
    <source>
        <dbReference type="ARBA" id="ARBA00023125"/>
    </source>
</evidence>
<keyword evidence="4" id="KW-0233">DNA recombination</keyword>
<name>M0N5T3_9EURY</name>
<sequence length="314" mass="36612">MEVKRTIPVKLDVPDERRDDLHTTIEQFNDAANYTIQNGRNDDGYLTLNKSKIHDRVYYDLRDRTDLPSNLCVRAYSKAVEAMKSTVADWKKGNSRPLPHLSEPSAVYDKRTLTIRDRSATLSTVNGRVEVEYVLGDYQRSYLDDDEYERRMGTLHYREDEDAFSLHIVVLKEVKQRGGDRVLGVDLNLKNVAVTSTGTFYDGGRLLWGQNHHFRVRRSLQDKGTRSAKQTLRQVSGRETRFVLDRLHTISRRLVEEARDYNCAFIAVERLTNIRERMDNGNDRIKRQMHNWAFRELRDMLAYKAAEYGFASKT</sequence>
<keyword evidence="3" id="KW-0238">DNA-binding</keyword>
<dbReference type="EMBL" id="AOME01000059">
    <property type="protein sequence ID" value="EMA52025.1"/>
    <property type="molecule type" value="Genomic_DNA"/>
</dbReference>
<keyword evidence="2" id="KW-0815">Transposition</keyword>
<comment type="caution">
    <text evidence="6">The sequence shown here is derived from an EMBL/GenBank/DDBJ whole genome shotgun (WGS) entry which is preliminary data.</text>
</comment>
<evidence type="ECO:0000313" key="7">
    <source>
        <dbReference type="Proteomes" id="UP000011625"/>
    </source>
</evidence>
<dbReference type="GO" id="GO:0032196">
    <property type="term" value="P:transposition"/>
    <property type="evidence" value="ECO:0007669"/>
    <property type="project" value="UniProtKB-KW"/>
</dbReference>
<evidence type="ECO:0000256" key="4">
    <source>
        <dbReference type="ARBA" id="ARBA00023172"/>
    </source>
</evidence>
<dbReference type="AlphaFoldDB" id="M0N5T3"/>
<dbReference type="InterPro" id="IPR001959">
    <property type="entry name" value="Transposase"/>
</dbReference>
<evidence type="ECO:0000256" key="2">
    <source>
        <dbReference type="ARBA" id="ARBA00022578"/>
    </source>
</evidence>
<dbReference type="STRING" id="1227456.C450_11938"/>
<dbReference type="Proteomes" id="UP000011625">
    <property type="component" value="Unassembled WGS sequence"/>
</dbReference>
<proteinExistence type="inferred from homology"/>
<dbReference type="Pfam" id="PF01385">
    <property type="entry name" value="OrfB_IS605"/>
    <property type="match status" value="1"/>
</dbReference>
<evidence type="ECO:0000313" key="6">
    <source>
        <dbReference type="EMBL" id="EMA52025.1"/>
    </source>
</evidence>
<dbReference type="PATRIC" id="fig|1227456.3.peg.2423"/>
<dbReference type="OrthoDB" id="168528at2157"/>
<evidence type="ECO:0000259" key="5">
    <source>
        <dbReference type="Pfam" id="PF01385"/>
    </source>
</evidence>
<dbReference type="InterPro" id="IPR010095">
    <property type="entry name" value="Cas12f1-like_TNB"/>
</dbReference>
<dbReference type="NCBIfam" id="NF040570">
    <property type="entry name" value="guided_TnpB"/>
    <property type="match status" value="1"/>
</dbReference>
<protein>
    <submittedName>
        <fullName evidence="6">IS1341-type transposase</fullName>
    </submittedName>
</protein>